<comment type="caution">
    <text evidence="3">The sequence shown here is derived from an EMBL/GenBank/DDBJ whole genome shotgun (WGS) entry which is preliminary data.</text>
</comment>
<sequence length="495" mass="53021">MLMRIAARRGGVLLAALGLGAMVGCGNGTQTTGPGEEMVNSEAELYVASTRLWRPMSIPVCWENPGANDATQRQWVRNAVERTWATRSGVRFTGWGTCAAGAMGIRLNISDVGPHAKGLGNSINGVAAGVVLNFTFNNWGQNCQNTRQYCIETIAVHEFGHALGYAHEHNRADTPASCTEPPQGGNGDQTIGAWDLASVMNYCNPQWAGDGNLSVTDQVGAQQTYGIPWESLGGNLTSGPAVAARGTNRLDVFARGTDNQLWQAYWTGTGWFSWFPLGGTLTSDPVAVSRDSTRIDVFAKGADNAIHQTSWTGTTWTAWSSLGGSFASGPAVSSWGANRLDVFARGTDNQVWQSYWTGSTWSAWFSLGGTIASDPAAVSWGSGRIDIFARATDNTIVQKYWNGTTWVGWSSLGGNFISSPTVVSRGANLLDVFARTADNALWSNTWNGASWSGWTWLGGELASAPEGVSKASGHMDVFYIAADGSLRHSWYRSGW</sequence>
<dbReference type="STRING" id="1334629.MFUL124B02_26205"/>
<protein>
    <submittedName>
        <fullName evidence="4">Astacin (Peptidase family M12A)</fullName>
    </submittedName>
</protein>
<dbReference type="GO" id="GO:0008237">
    <property type="term" value="F:metallopeptidase activity"/>
    <property type="evidence" value="ECO:0007669"/>
    <property type="project" value="InterPro"/>
</dbReference>
<dbReference type="AlphaFoldDB" id="A0A511TB79"/>
<dbReference type="InterPro" id="IPR006026">
    <property type="entry name" value="Peptidase_Metallo"/>
</dbReference>
<dbReference type="Gene3D" id="2.120.10.70">
    <property type="entry name" value="Fucose-specific lectin"/>
    <property type="match status" value="2"/>
</dbReference>
<dbReference type="OrthoDB" id="9008848at2"/>
<feature type="chain" id="PRO_5022675726" evidence="1">
    <location>
        <begin position="22"/>
        <end position="495"/>
    </location>
</feature>
<dbReference type="RefSeq" id="WP_143097194.1">
    <property type="nucleotide sequence ID" value="NZ_BJXR01000048.1"/>
</dbReference>
<dbReference type="SUPFAM" id="SSF89372">
    <property type="entry name" value="Fucose-specific lectin"/>
    <property type="match status" value="1"/>
</dbReference>
<reference evidence="4 5" key="1">
    <citation type="submission" date="2016-10" db="EMBL/GenBank/DDBJ databases">
        <authorList>
            <person name="Varghese N."/>
            <person name="Submissions S."/>
        </authorList>
    </citation>
    <scope>NUCLEOTIDE SEQUENCE [LARGE SCALE GENOMIC DNA]</scope>
    <source>
        <strain evidence="4 5">DSM 16525</strain>
    </source>
</reference>
<dbReference type="SMART" id="SM00235">
    <property type="entry name" value="ZnMc"/>
    <property type="match status" value="1"/>
</dbReference>
<gene>
    <name evidence="3" type="ORF">MFU01_64960</name>
    <name evidence="4" type="ORF">SAMN05443572_105179</name>
</gene>
<dbReference type="Pfam" id="PF26607">
    <property type="entry name" value="DUF8189"/>
    <property type="match status" value="1"/>
</dbReference>
<proteinExistence type="predicted"/>
<evidence type="ECO:0000313" key="5">
    <source>
        <dbReference type="Proteomes" id="UP000183760"/>
    </source>
</evidence>
<dbReference type="GO" id="GO:0006508">
    <property type="term" value="P:proteolysis"/>
    <property type="evidence" value="ECO:0007669"/>
    <property type="project" value="InterPro"/>
</dbReference>
<feature type="domain" description="Peptidase metallopeptidase" evidence="2">
    <location>
        <begin position="49"/>
        <end position="198"/>
    </location>
</feature>
<name>A0A511TB79_MYXFU</name>
<dbReference type="InterPro" id="IPR058502">
    <property type="entry name" value="PLL-like_beta-prop"/>
</dbReference>
<keyword evidence="1" id="KW-0732">Signal</keyword>
<evidence type="ECO:0000313" key="3">
    <source>
        <dbReference type="EMBL" id="GEN11459.1"/>
    </source>
</evidence>
<dbReference type="Proteomes" id="UP000183760">
    <property type="component" value="Unassembled WGS sequence"/>
</dbReference>
<dbReference type="InterPro" id="IPR024079">
    <property type="entry name" value="MetalloPept_cat_dom_sf"/>
</dbReference>
<accession>A0A511TB79</accession>
<evidence type="ECO:0000256" key="1">
    <source>
        <dbReference type="SAM" id="SignalP"/>
    </source>
</evidence>
<dbReference type="SUPFAM" id="SSF55486">
    <property type="entry name" value="Metalloproteases ('zincins'), catalytic domain"/>
    <property type="match status" value="1"/>
</dbReference>
<evidence type="ECO:0000259" key="2">
    <source>
        <dbReference type="SMART" id="SM00235"/>
    </source>
</evidence>
<evidence type="ECO:0000313" key="6">
    <source>
        <dbReference type="Proteomes" id="UP000321514"/>
    </source>
</evidence>
<dbReference type="Gene3D" id="3.40.390.10">
    <property type="entry name" value="Collagenase (Catalytic Domain)"/>
    <property type="match status" value="1"/>
</dbReference>
<feature type="signal peptide" evidence="1">
    <location>
        <begin position="1"/>
        <end position="21"/>
    </location>
</feature>
<dbReference type="EMBL" id="FOIB01000005">
    <property type="protein sequence ID" value="SEU13263.1"/>
    <property type="molecule type" value="Genomic_DNA"/>
</dbReference>
<dbReference type="Proteomes" id="UP000321514">
    <property type="component" value="Unassembled WGS sequence"/>
</dbReference>
<dbReference type="GO" id="GO:0008270">
    <property type="term" value="F:zinc ion binding"/>
    <property type="evidence" value="ECO:0007669"/>
    <property type="project" value="InterPro"/>
</dbReference>
<dbReference type="EMBL" id="BJXR01000048">
    <property type="protein sequence ID" value="GEN11459.1"/>
    <property type="molecule type" value="Genomic_DNA"/>
</dbReference>
<keyword evidence="5" id="KW-1185">Reference proteome</keyword>
<evidence type="ECO:0000313" key="4">
    <source>
        <dbReference type="EMBL" id="SEU13263.1"/>
    </source>
</evidence>
<dbReference type="PROSITE" id="PS51257">
    <property type="entry name" value="PROKAR_LIPOPROTEIN"/>
    <property type="match status" value="1"/>
</dbReference>
<reference evidence="3 6" key="2">
    <citation type="submission" date="2019-07" db="EMBL/GenBank/DDBJ databases">
        <title>Whole genome shotgun sequence of Myxococcus fulvus NBRC 100333.</title>
        <authorList>
            <person name="Hosoyama A."/>
            <person name="Uohara A."/>
            <person name="Ohji S."/>
            <person name="Ichikawa N."/>
        </authorList>
    </citation>
    <scope>NUCLEOTIDE SEQUENCE [LARGE SCALE GENOMIC DNA]</scope>
    <source>
        <strain evidence="3 6">NBRC 100333</strain>
    </source>
</reference>
<organism evidence="3 6">
    <name type="scientific">Myxococcus fulvus</name>
    <dbReference type="NCBI Taxonomy" id="33"/>
    <lineage>
        <taxon>Bacteria</taxon>
        <taxon>Pseudomonadati</taxon>
        <taxon>Myxococcota</taxon>
        <taxon>Myxococcia</taxon>
        <taxon>Myxococcales</taxon>
        <taxon>Cystobacterineae</taxon>
        <taxon>Myxococcaceae</taxon>
        <taxon>Myxococcus</taxon>
    </lineage>
</organism>
<dbReference type="CDD" id="cd22954">
    <property type="entry name" value="PLL_lectin"/>
    <property type="match status" value="1"/>
</dbReference>